<protein>
    <submittedName>
        <fullName evidence="1">Putative endonuclease/reverse transcript</fullName>
    </submittedName>
</protein>
<accession>A0A131XML7</accession>
<dbReference type="GO" id="GO:0004519">
    <property type="term" value="F:endonuclease activity"/>
    <property type="evidence" value="ECO:0007669"/>
    <property type="project" value="UniProtKB-KW"/>
</dbReference>
<keyword evidence="1" id="KW-0378">Hydrolase</keyword>
<sequence>ATTSTKLLAYTSFVRPVLEYANTVWFPHTQTNIGKLEAIQRKAVRFIHNKYRRTDSPTHPLIKSGLQTLSTRAKHARLKFLFQLLKNTYKIDTSKYISLSQARQTRNKHAYTLSEYICKNDAFKYSFFPLAIAEWNQLDAAITNTESLSKFTSQIEKTVCA</sequence>
<organism evidence="1">
    <name type="scientific">Hyalomma excavatum</name>
    <dbReference type="NCBI Taxonomy" id="257692"/>
    <lineage>
        <taxon>Eukaryota</taxon>
        <taxon>Metazoa</taxon>
        <taxon>Ecdysozoa</taxon>
        <taxon>Arthropoda</taxon>
        <taxon>Chelicerata</taxon>
        <taxon>Arachnida</taxon>
        <taxon>Acari</taxon>
        <taxon>Parasitiformes</taxon>
        <taxon>Ixodida</taxon>
        <taxon>Ixodoidea</taxon>
        <taxon>Ixodidae</taxon>
        <taxon>Hyalomminae</taxon>
        <taxon>Hyalomma</taxon>
    </lineage>
</organism>
<proteinExistence type="evidence at transcript level"/>
<name>A0A131XML7_9ACAR</name>
<evidence type="ECO:0000313" key="1">
    <source>
        <dbReference type="EMBL" id="JAP67572.1"/>
    </source>
</evidence>
<dbReference type="AlphaFoldDB" id="A0A131XML7"/>
<reference evidence="1" key="1">
    <citation type="journal article" date="2017" name="Ticks Tick Borne Dis.">
        <title>An insight into the sialome of Hyalomma excavatum.</title>
        <authorList>
            <person name="Ribeiro J.M."/>
            <person name="Slovak M."/>
            <person name="Francischetti I.M."/>
        </authorList>
    </citation>
    <scope>NUCLEOTIDE SEQUENCE</scope>
    <source>
        <strain evidence="1">Samish</strain>
        <tissue evidence="1">Salivary glands</tissue>
    </source>
</reference>
<feature type="non-terminal residue" evidence="1">
    <location>
        <position position="1"/>
    </location>
</feature>
<keyword evidence="1" id="KW-0255">Endonuclease</keyword>
<keyword evidence="1" id="KW-0540">Nuclease</keyword>
<dbReference type="EMBL" id="GEFH01001009">
    <property type="protein sequence ID" value="JAP67572.1"/>
    <property type="molecule type" value="mRNA"/>
</dbReference>